<name>A0AAD5S2P7_9FUNG</name>
<dbReference type="EMBL" id="JADGJD010002010">
    <property type="protein sequence ID" value="KAJ3035769.1"/>
    <property type="molecule type" value="Genomic_DNA"/>
</dbReference>
<dbReference type="Proteomes" id="UP001212841">
    <property type="component" value="Unassembled WGS sequence"/>
</dbReference>
<comment type="caution">
    <text evidence="1">The sequence shown here is derived from an EMBL/GenBank/DDBJ whole genome shotgun (WGS) entry which is preliminary data.</text>
</comment>
<accession>A0AAD5S2P7</accession>
<evidence type="ECO:0000313" key="2">
    <source>
        <dbReference type="Proteomes" id="UP001212841"/>
    </source>
</evidence>
<proteinExistence type="predicted"/>
<reference evidence="1" key="1">
    <citation type="submission" date="2020-05" db="EMBL/GenBank/DDBJ databases">
        <title>Phylogenomic resolution of chytrid fungi.</title>
        <authorList>
            <person name="Stajich J.E."/>
            <person name="Amses K."/>
            <person name="Simmons R."/>
            <person name="Seto K."/>
            <person name="Myers J."/>
            <person name="Bonds A."/>
            <person name="Quandt C.A."/>
            <person name="Barry K."/>
            <person name="Liu P."/>
            <person name="Grigoriev I."/>
            <person name="Longcore J.E."/>
            <person name="James T.Y."/>
        </authorList>
    </citation>
    <scope>NUCLEOTIDE SEQUENCE</scope>
    <source>
        <strain evidence="1">JEL0318</strain>
    </source>
</reference>
<sequence length="212" mass="23829">MGVATWTHVLGLSPTTAYTALGAALPSNLAPRRRSTSVPFDDDLANISGSIPRDKRRGSGENGRILLQKAQKDILDAVDSRLNEEQKREERQVSRENTAGLALALTGLASNYVLCYPFSVARRQYRAWPLSATDQPHILITMHRLTRPDTFSSAYRGCFTGLLAKETTMIVEYSLRLLEHRVQLLHTLFKKVVPQSVNSDYLRRSFVMAFHK</sequence>
<dbReference type="AlphaFoldDB" id="A0AAD5S2P7"/>
<gene>
    <name evidence="1" type="ORF">HK097_004120</name>
</gene>
<feature type="non-terminal residue" evidence="1">
    <location>
        <position position="212"/>
    </location>
</feature>
<organism evidence="1 2">
    <name type="scientific">Rhizophlyctis rosea</name>
    <dbReference type="NCBI Taxonomy" id="64517"/>
    <lineage>
        <taxon>Eukaryota</taxon>
        <taxon>Fungi</taxon>
        <taxon>Fungi incertae sedis</taxon>
        <taxon>Chytridiomycota</taxon>
        <taxon>Chytridiomycota incertae sedis</taxon>
        <taxon>Chytridiomycetes</taxon>
        <taxon>Rhizophlyctidales</taxon>
        <taxon>Rhizophlyctidaceae</taxon>
        <taxon>Rhizophlyctis</taxon>
    </lineage>
</organism>
<protein>
    <submittedName>
        <fullName evidence="1">Uncharacterized protein</fullName>
    </submittedName>
</protein>
<keyword evidence="2" id="KW-1185">Reference proteome</keyword>
<evidence type="ECO:0000313" key="1">
    <source>
        <dbReference type="EMBL" id="KAJ3035769.1"/>
    </source>
</evidence>